<dbReference type="eggNOG" id="ENOG50324ZD">
    <property type="taxonomic scope" value="Bacteria"/>
</dbReference>
<keyword evidence="3" id="KW-1185">Reference proteome</keyword>
<name>A0A1I2M8Y1_9CLOT</name>
<protein>
    <recommendedName>
        <fullName evidence="1">Surface adhesin CshA non-repetitive domain-containing protein</fullName>
    </recommendedName>
</protein>
<organism evidence="2 3">
    <name type="scientific">Clostridium cadaveris</name>
    <dbReference type="NCBI Taxonomy" id="1529"/>
    <lineage>
        <taxon>Bacteria</taxon>
        <taxon>Bacillati</taxon>
        <taxon>Bacillota</taxon>
        <taxon>Clostridia</taxon>
        <taxon>Eubacteriales</taxon>
        <taxon>Clostridiaceae</taxon>
        <taxon>Clostridium</taxon>
    </lineage>
</organism>
<reference evidence="2 3" key="1">
    <citation type="submission" date="2016-10" db="EMBL/GenBank/DDBJ databases">
        <authorList>
            <person name="de Groot N.N."/>
        </authorList>
    </citation>
    <scope>NUCLEOTIDE SEQUENCE [LARGE SCALE GENOMIC DNA]</scope>
    <source>
        <strain evidence="2 3">NLAE-zl-G419</strain>
    </source>
</reference>
<accession>A0A1I2M8Y1</accession>
<dbReference type="Proteomes" id="UP000182135">
    <property type="component" value="Unassembled WGS sequence"/>
</dbReference>
<sequence length="338" mass="36434">MISVQYAKENSPGTLSNTIGWLNYDEITGNLLPNQTVSLTNYLDNGYKLNFDLTNTSNVTNVTPVSIPVDDFAPLGITGYLGLSPNNKSALAVIPKGIAPISLSNISITDKSGLPVSKYTIIAADAENTYAGINNTTPEYLYFKTNGSCWKLLDSLKAVSPISIYPIIKGLDTNFVKIIGIRVPSSAILPGAYILSTHSPTEINATLGSTFNGGRQAVAFGILIPQAIPCCTDVKVSDSNKIIYVSNGKDQFFPIKSKKSHGLVTLSYLGENFNPDKNYISGNLGIYTLLNSGILLSASCSMKPGTYDILSFKVYDSSCDYPFTLNVVFAYELCAYNK</sequence>
<dbReference type="AlphaFoldDB" id="A0A1I2M8Y1"/>
<dbReference type="STRING" id="1529.SAMN04487885_11392"/>
<dbReference type="EMBL" id="FOOE01000013">
    <property type="protein sequence ID" value="SFF87922.1"/>
    <property type="molecule type" value="Genomic_DNA"/>
</dbReference>
<evidence type="ECO:0000313" key="2">
    <source>
        <dbReference type="EMBL" id="SFF87922.1"/>
    </source>
</evidence>
<dbReference type="RefSeq" id="WP_074845702.1">
    <property type="nucleotide sequence ID" value="NZ_BAAACD010000016.1"/>
</dbReference>
<feature type="domain" description="Surface adhesin CshA non-repetitive" evidence="1">
    <location>
        <begin position="17"/>
        <end position="222"/>
    </location>
</feature>
<dbReference type="InterPro" id="IPR040683">
    <property type="entry name" value="CshA_NR2"/>
</dbReference>
<evidence type="ECO:0000259" key="1">
    <source>
        <dbReference type="Pfam" id="PF18651"/>
    </source>
</evidence>
<dbReference type="OrthoDB" id="1912047at2"/>
<gene>
    <name evidence="2" type="ORF">SAMN04487885_11392</name>
</gene>
<evidence type="ECO:0000313" key="3">
    <source>
        <dbReference type="Proteomes" id="UP000182135"/>
    </source>
</evidence>
<dbReference type="Pfam" id="PF18651">
    <property type="entry name" value="CshA_NR2"/>
    <property type="match status" value="1"/>
</dbReference>
<proteinExistence type="predicted"/>